<evidence type="ECO:0000256" key="10">
    <source>
        <dbReference type="SAM" id="Phobius"/>
    </source>
</evidence>
<evidence type="ECO:0000313" key="14">
    <source>
        <dbReference type="Proteomes" id="UP000094569"/>
    </source>
</evidence>
<feature type="region of interest" description="Disordered" evidence="9">
    <location>
        <begin position="363"/>
        <end position="395"/>
    </location>
</feature>
<dbReference type="GO" id="GO:0005576">
    <property type="term" value="C:extracellular region"/>
    <property type="evidence" value="ECO:0007669"/>
    <property type="project" value="UniProtKB-SubCell"/>
</dbReference>
<evidence type="ECO:0000256" key="5">
    <source>
        <dbReference type="ARBA" id="ARBA00022622"/>
    </source>
</evidence>
<dbReference type="OrthoDB" id="3946741at2759"/>
<feature type="compositionally biased region" description="Polar residues" evidence="9">
    <location>
        <begin position="568"/>
        <end position="577"/>
    </location>
</feature>
<evidence type="ECO:0000256" key="8">
    <source>
        <dbReference type="ARBA" id="ARBA00023288"/>
    </source>
</evidence>
<name>A0A1E3BM93_ASPCR</name>
<proteinExistence type="inferred from homology"/>
<keyword evidence="14" id="KW-1185">Reference proteome</keyword>
<feature type="region of interest" description="Disordered" evidence="9">
    <location>
        <begin position="407"/>
        <end position="436"/>
    </location>
</feature>
<feature type="region of interest" description="Disordered" evidence="9">
    <location>
        <begin position="132"/>
        <end position="151"/>
    </location>
</feature>
<dbReference type="InterPro" id="IPR008427">
    <property type="entry name" value="Extracellular_membr_CFEM_dom"/>
</dbReference>
<keyword evidence="5" id="KW-0325">Glycoprotein</keyword>
<keyword evidence="10" id="KW-1133">Transmembrane helix</keyword>
<feature type="compositionally biased region" description="Basic and acidic residues" evidence="9">
    <location>
        <begin position="706"/>
        <end position="715"/>
    </location>
</feature>
<feature type="chain" id="PRO_5009123864" description="CFEM domain-containing protein" evidence="11">
    <location>
        <begin position="30"/>
        <end position="715"/>
    </location>
</feature>
<evidence type="ECO:0000313" key="13">
    <source>
        <dbReference type="EMBL" id="ODM22080.1"/>
    </source>
</evidence>
<comment type="subcellular location">
    <subcellularLocation>
        <location evidence="1">Membrane</location>
        <topology evidence="1">Lipid-anchor</topology>
        <topology evidence="1">GPI-anchor</topology>
    </subcellularLocation>
    <subcellularLocation>
        <location evidence="2">Secreted</location>
    </subcellularLocation>
</comment>
<feature type="compositionally biased region" description="Basic and acidic residues" evidence="9">
    <location>
        <begin position="368"/>
        <end position="391"/>
    </location>
</feature>
<gene>
    <name evidence="13" type="ORF">SI65_02926</name>
</gene>
<feature type="signal peptide" evidence="11">
    <location>
        <begin position="1"/>
        <end position="29"/>
    </location>
</feature>
<keyword evidence="4" id="KW-0964">Secreted</keyword>
<feature type="region of interest" description="Disordered" evidence="9">
    <location>
        <begin position="167"/>
        <end position="210"/>
    </location>
</feature>
<protein>
    <recommendedName>
        <fullName evidence="12">CFEM domain-containing protein</fullName>
    </recommendedName>
</protein>
<feature type="region of interest" description="Disordered" evidence="9">
    <location>
        <begin position="474"/>
        <end position="535"/>
    </location>
</feature>
<evidence type="ECO:0000256" key="1">
    <source>
        <dbReference type="ARBA" id="ARBA00004589"/>
    </source>
</evidence>
<feature type="transmembrane region" description="Helical" evidence="10">
    <location>
        <begin position="215"/>
        <end position="238"/>
    </location>
</feature>
<feature type="compositionally biased region" description="Polar residues" evidence="9">
    <location>
        <begin position="167"/>
        <end position="184"/>
    </location>
</feature>
<evidence type="ECO:0000256" key="9">
    <source>
        <dbReference type="SAM" id="MobiDB-lite"/>
    </source>
</evidence>
<dbReference type="GO" id="GO:0098552">
    <property type="term" value="C:side of membrane"/>
    <property type="evidence" value="ECO:0007669"/>
    <property type="project" value="UniProtKB-KW"/>
</dbReference>
<dbReference type="Proteomes" id="UP000094569">
    <property type="component" value="Unassembled WGS sequence"/>
</dbReference>
<feature type="domain" description="CFEM" evidence="12">
    <location>
        <begin position="37"/>
        <end position="108"/>
    </location>
</feature>
<feature type="region of interest" description="Disordered" evidence="9">
    <location>
        <begin position="662"/>
        <end position="715"/>
    </location>
</feature>
<keyword evidence="8" id="KW-0449">Lipoprotein</keyword>
<evidence type="ECO:0000256" key="4">
    <source>
        <dbReference type="ARBA" id="ARBA00022525"/>
    </source>
</evidence>
<keyword evidence="5" id="KW-0336">GPI-anchor</keyword>
<comment type="caution">
    <text evidence="13">The sequence shown here is derived from an EMBL/GenBank/DDBJ whole genome shotgun (WGS) entry which is preliminary data.</text>
</comment>
<dbReference type="EMBL" id="JXNT01000002">
    <property type="protein sequence ID" value="ODM22080.1"/>
    <property type="molecule type" value="Genomic_DNA"/>
</dbReference>
<dbReference type="STRING" id="573508.A0A1E3BM93"/>
<sequence>MLLFCLTQIRISTTLLILVLFLLLNFVSSAPNVSLARTVPECAFSCAERFLESQFPTSECPNRSNTDCFCKTKTDNGYTLGEGILQCILSYCSDDVVAESGNDVYKICDGVKGAVSKTHATIIATLVPGVTSSAVSGDTTTPTISASGTTASGFETSVTSPVLTTFQSPVSTTGSEGVASATSGATESQSQSPSSTPEANGDEDQDSNSLSAGGVVGVSLASGLSGSFLIGIAIFFWWRKMRRKRKEADDAHYFEIGGRMSEPPDFDTPRPRRPTPGPNSYRPRPPPKSPDQIPTTETSRLMSPFLPGLRPANPNPNPAVVVTDVDDDYHHDGGGGFDEDPDRIAHTFPPFVFDEVDTPRSVPATQRTRSDQLLPEKPELLPEPLNWDRPRPSRANSDAITMFEEDVPRPKSHLSNGYPNFSGPLGPRPMNSKRPMAGLPANPRAMMYGFGSQDHLPPKRTQDSLLKPTYLQPEARPSSFITATPGRCSQSSMSDDDYDDYYSNWQDYDTNQPRPPARIANRRSYPSPSTESWSNTGFDFRSLESPPIFRHSGIFKPLTPVREDSRTPTRSLSNPSPQDRIGYSTGSPQQRFYHPSPQAPNLDPTCEVVSRPRIVRQHDIKRVEIRRGKSREVNTPVMSSPYSPDDYWNEPSRNSLTQVTTAGSSAMTTPTSLSVGTSMPPVEKTITRKPAKGQSLLERNLTPSREGADLILRVE</sequence>
<accession>A0A1E3BM93</accession>
<dbReference type="AlphaFoldDB" id="A0A1E3BM93"/>
<feature type="region of interest" description="Disordered" evidence="9">
    <location>
        <begin position="256"/>
        <end position="303"/>
    </location>
</feature>
<evidence type="ECO:0000259" key="12">
    <source>
        <dbReference type="Pfam" id="PF05730"/>
    </source>
</evidence>
<keyword evidence="10" id="KW-0812">Transmembrane</keyword>
<keyword evidence="7" id="KW-1015">Disulfide bond</keyword>
<dbReference type="VEuPathDB" id="FungiDB:SI65_02926"/>
<feature type="compositionally biased region" description="Polar residues" evidence="9">
    <location>
        <begin position="662"/>
        <end position="677"/>
    </location>
</feature>
<organism evidence="13 14">
    <name type="scientific">Aspergillus cristatus</name>
    <name type="common">Chinese Fuzhuan brick tea-fermentation fungus</name>
    <name type="synonym">Eurotium cristatum</name>
    <dbReference type="NCBI Taxonomy" id="573508"/>
    <lineage>
        <taxon>Eukaryota</taxon>
        <taxon>Fungi</taxon>
        <taxon>Dikarya</taxon>
        <taxon>Ascomycota</taxon>
        <taxon>Pezizomycotina</taxon>
        <taxon>Eurotiomycetes</taxon>
        <taxon>Eurotiomycetidae</taxon>
        <taxon>Eurotiales</taxon>
        <taxon>Aspergillaceae</taxon>
        <taxon>Aspergillus</taxon>
        <taxon>Aspergillus subgen. Aspergillus</taxon>
    </lineage>
</organism>
<evidence type="ECO:0000256" key="6">
    <source>
        <dbReference type="ARBA" id="ARBA00022729"/>
    </source>
</evidence>
<keyword evidence="10" id="KW-0472">Membrane</keyword>
<evidence type="ECO:0000256" key="11">
    <source>
        <dbReference type="SAM" id="SignalP"/>
    </source>
</evidence>
<dbReference type="Pfam" id="PF05730">
    <property type="entry name" value="CFEM"/>
    <property type="match status" value="1"/>
</dbReference>
<evidence type="ECO:0000256" key="2">
    <source>
        <dbReference type="ARBA" id="ARBA00004613"/>
    </source>
</evidence>
<keyword evidence="6 11" id="KW-0732">Signal</keyword>
<evidence type="ECO:0000256" key="3">
    <source>
        <dbReference type="ARBA" id="ARBA00010031"/>
    </source>
</evidence>
<comment type="similarity">
    <text evidence="3">Belongs to the RBT5 family.</text>
</comment>
<feature type="compositionally biased region" description="Low complexity" evidence="9">
    <location>
        <begin position="185"/>
        <end position="199"/>
    </location>
</feature>
<feature type="compositionally biased region" description="Low complexity" evidence="9">
    <location>
        <begin position="139"/>
        <end position="151"/>
    </location>
</feature>
<feature type="region of interest" description="Disordered" evidence="9">
    <location>
        <begin position="551"/>
        <end position="605"/>
    </location>
</feature>
<evidence type="ECO:0000256" key="7">
    <source>
        <dbReference type="ARBA" id="ARBA00023157"/>
    </source>
</evidence>
<reference evidence="13 14" key="1">
    <citation type="journal article" date="2016" name="BMC Genomics">
        <title>Comparative genomic and transcriptomic analyses of the Fuzhuan brick tea-fermentation fungus Aspergillus cristatus.</title>
        <authorList>
            <person name="Ge Y."/>
            <person name="Wang Y."/>
            <person name="Liu Y."/>
            <person name="Tan Y."/>
            <person name="Ren X."/>
            <person name="Zhang X."/>
            <person name="Hyde K.D."/>
            <person name="Liu Y."/>
            <person name="Liu Z."/>
        </authorList>
    </citation>
    <scope>NUCLEOTIDE SEQUENCE [LARGE SCALE GENOMIC DNA]</scope>
    <source>
        <strain evidence="13 14">GZAAS20.1005</strain>
    </source>
</reference>
<feature type="compositionally biased region" description="Polar residues" evidence="9">
    <location>
        <begin position="524"/>
        <end position="535"/>
    </location>
</feature>